<evidence type="ECO:0000256" key="6">
    <source>
        <dbReference type="ARBA" id="ARBA00022777"/>
    </source>
</evidence>
<keyword evidence="4" id="KW-0808">Transferase</keyword>
<keyword evidence="10" id="KW-0732">Signal</keyword>
<dbReference type="InterPro" id="IPR005467">
    <property type="entry name" value="His_kinase_dom"/>
</dbReference>
<dbReference type="InterPro" id="IPR003594">
    <property type="entry name" value="HATPase_dom"/>
</dbReference>
<keyword evidence="7" id="KW-0067">ATP-binding</keyword>
<dbReference type="Gene3D" id="3.30.565.10">
    <property type="entry name" value="Histidine kinase-like ATPase, C-terminal domain"/>
    <property type="match status" value="1"/>
</dbReference>
<sequence length="517" mass="55336">MNRRVAGALAAWATLMVVAVAAVAAVNFVRARNSFEAEARTLHRVVSQRADQHDAHLTSLAAVLASPERSFTTFRAVADAVLRFYPRIAAIDAVSLVPVPDVVFTTRELQSNRPGILELAATATTLSAGQTIVMTDPNGAAAYHLVKRLPETISQAGALVMTIDAGRLMDPEADLSAGMWFALRDPSGREVAHRGQSPSPDGVLPLLAFEKELGSRSQPLLLQISRSPAVSELLPPIAIVLLAALTGIGVILASFVLRERRAAREARERASFHEHQARLAHAMRVNTVGEMASGIAHELTQPLTAILSRSQAGLRLARSSSPDRGEIIDVLDANVRLAKRAGDILSRLRAYVSNSGPAPERTSLNRLVRNVAELVQGDLARRGIVLKLDLDPRDPSSMIDRVSIEQVVHNLVRNAADAIEPLPEDRRTITVATFVEGGLAGVAVSDRGPGIPPADLPRLFEPFFTTKPDGMGLGLSLCERLVEAFGGRIVAANVPEGGAVFIIHLPLIAEGRREAAE</sequence>
<evidence type="ECO:0000256" key="8">
    <source>
        <dbReference type="ARBA" id="ARBA00023012"/>
    </source>
</evidence>
<dbReference type="Proteomes" id="UP000707352">
    <property type="component" value="Unassembled WGS sequence"/>
</dbReference>
<keyword evidence="3" id="KW-0597">Phosphoprotein</keyword>
<dbReference type="PROSITE" id="PS50109">
    <property type="entry name" value="HIS_KIN"/>
    <property type="match status" value="1"/>
</dbReference>
<dbReference type="PANTHER" id="PTHR43065:SF46">
    <property type="entry name" value="C4-DICARBOXYLATE TRANSPORT SENSOR PROTEIN DCTB"/>
    <property type="match status" value="1"/>
</dbReference>
<comment type="caution">
    <text evidence="12">The sequence shown here is derived from an EMBL/GenBank/DDBJ whole genome shotgun (WGS) entry which is preliminary data.</text>
</comment>
<proteinExistence type="predicted"/>
<dbReference type="InterPro" id="IPR036097">
    <property type="entry name" value="HisK_dim/P_sf"/>
</dbReference>
<evidence type="ECO:0000313" key="12">
    <source>
        <dbReference type="EMBL" id="NIX75280.1"/>
    </source>
</evidence>
<dbReference type="EMBL" id="JAATJS010000001">
    <property type="protein sequence ID" value="NIX75280.1"/>
    <property type="molecule type" value="Genomic_DNA"/>
</dbReference>
<keyword evidence="9" id="KW-0812">Transmembrane</keyword>
<dbReference type="Gene3D" id="1.10.287.130">
    <property type="match status" value="1"/>
</dbReference>
<dbReference type="EC" id="2.7.13.3" evidence="2"/>
<feature type="domain" description="Histidine kinase" evidence="11">
    <location>
        <begin position="294"/>
        <end position="509"/>
    </location>
</feature>
<gene>
    <name evidence="12" type="ORF">HB375_01465</name>
</gene>
<evidence type="ECO:0000256" key="4">
    <source>
        <dbReference type="ARBA" id="ARBA00022679"/>
    </source>
</evidence>
<protein>
    <recommendedName>
        <fullName evidence="2">histidine kinase</fullName>
        <ecNumber evidence="2">2.7.13.3</ecNumber>
    </recommendedName>
</protein>
<dbReference type="CDD" id="cd00082">
    <property type="entry name" value="HisKA"/>
    <property type="match status" value="1"/>
</dbReference>
<dbReference type="PRINTS" id="PR00344">
    <property type="entry name" value="BCTRLSENSOR"/>
</dbReference>
<evidence type="ECO:0000256" key="2">
    <source>
        <dbReference type="ARBA" id="ARBA00012438"/>
    </source>
</evidence>
<dbReference type="InterPro" id="IPR036890">
    <property type="entry name" value="HATPase_C_sf"/>
</dbReference>
<comment type="catalytic activity">
    <reaction evidence="1">
        <text>ATP + protein L-histidine = ADP + protein N-phospho-L-histidine.</text>
        <dbReference type="EC" id="2.7.13.3"/>
    </reaction>
</comment>
<keyword evidence="8" id="KW-0902">Two-component regulatory system</keyword>
<keyword evidence="9" id="KW-1133">Transmembrane helix</keyword>
<keyword evidence="9" id="KW-0472">Membrane</keyword>
<evidence type="ECO:0000256" key="1">
    <source>
        <dbReference type="ARBA" id="ARBA00000085"/>
    </source>
</evidence>
<dbReference type="SMART" id="SM00387">
    <property type="entry name" value="HATPase_c"/>
    <property type="match status" value="1"/>
</dbReference>
<name>A0ABX0V608_9HYPH</name>
<reference evidence="12 13" key="1">
    <citation type="submission" date="2020-03" db="EMBL/GenBank/DDBJ databases">
        <title>The genome sequence of Microvirga sp. c23x22.</title>
        <authorList>
            <person name="Zhang X."/>
        </authorList>
    </citation>
    <scope>NUCLEOTIDE SEQUENCE [LARGE SCALE GENOMIC DNA]</scope>
    <source>
        <strain evidence="13">c23x22</strain>
    </source>
</reference>
<dbReference type="Pfam" id="PF02518">
    <property type="entry name" value="HATPase_c"/>
    <property type="match status" value="1"/>
</dbReference>
<accession>A0ABX0V608</accession>
<evidence type="ECO:0000256" key="9">
    <source>
        <dbReference type="SAM" id="Phobius"/>
    </source>
</evidence>
<feature type="chain" id="PRO_5046639262" description="histidine kinase" evidence="10">
    <location>
        <begin position="25"/>
        <end position="517"/>
    </location>
</feature>
<dbReference type="RefSeq" id="WP_167671176.1">
    <property type="nucleotide sequence ID" value="NZ_JAATJS010000001.1"/>
</dbReference>
<dbReference type="PANTHER" id="PTHR43065">
    <property type="entry name" value="SENSOR HISTIDINE KINASE"/>
    <property type="match status" value="1"/>
</dbReference>
<evidence type="ECO:0000256" key="7">
    <source>
        <dbReference type="ARBA" id="ARBA00022840"/>
    </source>
</evidence>
<feature type="signal peptide" evidence="10">
    <location>
        <begin position="1"/>
        <end position="24"/>
    </location>
</feature>
<evidence type="ECO:0000313" key="13">
    <source>
        <dbReference type="Proteomes" id="UP000707352"/>
    </source>
</evidence>
<keyword evidence="6" id="KW-0418">Kinase</keyword>
<evidence type="ECO:0000256" key="5">
    <source>
        <dbReference type="ARBA" id="ARBA00022741"/>
    </source>
</evidence>
<dbReference type="SUPFAM" id="SSF47384">
    <property type="entry name" value="Homodimeric domain of signal transducing histidine kinase"/>
    <property type="match status" value="1"/>
</dbReference>
<evidence type="ECO:0000256" key="3">
    <source>
        <dbReference type="ARBA" id="ARBA00022553"/>
    </source>
</evidence>
<evidence type="ECO:0000259" key="11">
    <source>
        <dbReference type="PROSITE" id="PS50109"/>
    </source>
</evidence>
<evidence type="ECO:0000256" key="10">
    <source>
        <dbReference type="SAM" id="SignalP"/>
    </source>
</evidence>
<feature type="transmembrane region" description="Helical" evidence="9">
    <location>
        <begin position="233"/>
        <end position="257"/>
    </location>
</feature>
<dbReference type="InterPro" id="IPR003661">
    <property type="entry name" value="HisK_dim/P_dom"/>
</dbReference>
<keyword evidence="13" id="KW-1185">Reference proteome</keyword>
<keyword evidence="5" id="KW-0547">Nucleotide-binding</keyword>
<organism evidence="12 13">
    <name type="scientific">Microvirga terricola</name>
    <dbReference type="NCBI Taxonomy" id="2719797"/>
    <lineage>
        <taxon>Bacteria</taxon>
        <taxon>Pseudomonadati</taxon>
        <taxon>Pseudomonadota</taxon>
        <taxon>Alphaproteobacteria</taxon>
        <taxon>Hyphomicrobiales</taxon>
        <taxon>Methylobacteriaceae</taxon>
        <taxon>Microvirga</taxon>
    </lineage>
</organism>
<dbReference type="SUPFAM" id="SSF55874">
    <property type="entry name" value="ATPase domain of HSP90 chaperone/DNA topoisomerase II/histidine kinase"/>
    <property type="match status" value="1"/>
</dbReference>
<dbReference type="SMART" id="SM00388">
    <property type="entry name" value="HisKA"/>
    <property type="match status" value="1"/>
</dbReference>
<dbReference type="InterPro" id="IPR004358">
    <property type="entry name" value="Sig_transdc_His_kin-like_C"/>
</dbReference>